<sequence>MKIDQIQWISKKLLHALKPTFFRCLGCSLASLILLSCGRSPDSQFYVLNPIPPQQKPVKKFQHLRIGINEIQSPAYMSKPQFIIHYSSHEVKLEEFHRWVENLDKNTKRVIEANLVTLLPGVTIVASPWDYKFIPDYRLQINISQFEVDIKGNSIFRADYLIYADDHLNKKGSVYYHQKIQVVNVDNLVASMNANLNHFTEDLAKVFASLTTQPKS</sequence>
<gene>
    <name evidence="2" type="ORF">Lnau_0765</name>
</gene>
<dbReference type="PATRIC" id="fig|45070.6.peg.812"/>
<dbReference type="Proteomes" id="UP000054725">
    <property type="component" value="Unassembled WGS sequence"/>
</dbReference>
<dbReference type="SUPFAM" id="SSF159594">
    <property type="entry name" value="XCC0632-like"/>
    <property type="match status" value="1"/>
</dbReference>
<dbReference type="InterPro" id="IPR005586">
    <property type="entry name" value="ABC_trans_aux"/>
</dbReference>
<proteinExistence type="predicted"/>
<feature type="domain" description="ABC-type transport auxiliary lipoprotein component" evidence="1">
    <location>
        <begin position="46"/>
        <end position="204"/>
    </location>
</feature>
<keyword evidence="3" id="KW-1185">Reference proteome</keyword>
<dbReference type="RefSeq" id="WP_162263176.1">
    <property type="nucleotide sequence ID" value="NZ_CAAAIF010000001.1"/>
</dbReference>
<evidence type="ECO:0000259" key="1">
    <source>
        <dbReference type="Pfam" id="PF03886"/>
    </source>
</evidence>
<evidence type="ECO:0000313" key="3">
    <source>
        <dbReference type="Proteomes" id="UP000054725"/>
    </source>
</evidence>
<protein>
    <recommendedName>
        <fullName evidence="1">ABC-type transport auxiliary lipoprotein component domain-containing protein</fullName>
    </recommendedName>
</protein>
<dbReference type="AlphaFoldDB" id="A0A0W0WU04"/>
<name>A0A0W0WU04_9GAMM</name>
<evidence type="ECO:0000313" key="2">
    <source>
        <dbReference type="EMBL" id="KTD35781.1"/>
    </source>
</evidence>
<accession>A0A0W0WU04</accession>
<organism evidence="2 3">
    <name type="scientific">Legionella nautarum</name>
    <dbReference type="NCBI Taxonomy" id="45070"/>
    <lineage>
        <taxon>Bacteria</taxon>
        <taxon>Pseudomonadati</taxon>
        <taxon>Pseudomonadota</taxon>
        <taxon>Gammaproteobacteria</taxon>
        <taxon>Legionellales</taxon>
        <taxon>Legionellaceae</taxon>
        <taxon>Legionella</taxon>
    </lineage>
</organism>
<dbReference type="STRING" id="45070.Lnau_0765"/>
<dbReference type="Gene3D" id="3.40.50.10610">
    <property type="entry name" value="ABC-type transport auxiliary lipoprotein component"/>
    <property type="match status" value="1"/>
</dbReference>
<dbReference type="Pfam" id="PF03886">
    <property type="entry name" value="ABC_trans_aux"/>
    <property type="match status" value="1"/>
</dbReference>
<comment type="caution">
    <text evidence="2">The sequence shown here is derived from an EMBL/GenBank/DDBJ whole genome shotgun (WGS) entry which is preliminary data.</text>
</comment>
<dbReference type="EMBL" id="LNYO01000013">
    <property type="protein sequence ID" value="KTD35781.1"/>
    <property type="molecule type" value="Genomic_DNA"/>
</dbReference>
<reference evidence="2 3" key="1">
    <citation type="submission" date="2015-11" db="EMBL/GenBank/DDBJ databases">
        <title>Genomic analysis of 38 Legionella species identifies large and diverse effector repertoires.</title>
        <authorList>
            <person name="Burstein D."/>
            <person name="Amaro F."/>
            <person name="Zusman T."/>
            <person name="Lifshitz Z."/>
            <person name="Cohen O."/>
            <person name="Gilbert J.A."/>
            <person name="Pupko T."/>
            <person name="Shuman H.A."/>
            <person name="Segal G."/>
        </authorList>
    </citation>
    <scope>NUCLEOTIDE SEQUENCE [LARGE SCALE GENOMIC DNA]</scope>
    <source>
        <strain evidence="2 3">ATCC 49506</strain>
    </source>
</reference>